<feature type="transmembrane region" description="Helical" evidence="9">
    <location>
        <begin position="283"/>
        <end position="303"/>
    </location>
</feature>
<keyword evidence="12" id="KW-1185">Reference proteome</keyword>
<dbReference type="HOGENOM" id="CLU_006313_3_2_5"/>
<evidence type="ECO:0000313" key="12">
    <source>
        <dbReference type="Proteomes" id="UP000001023"/>
    </source>
</evidence>
<dbReference type="SUPFAM" id="SSF52540">
    <property type="entry name" value="P-loop containing nucleoside triphosphate hydrolases"/>
    <property type="match status" value="1"/>
</dbReference>
<dbReference type="EMBL" id="CP000031">
    <property type="protein sequence ID" value="AAV94779.1"/>
    <property type="molecule type" value="Genomic_DNA"/>
</dbReference>
<dbReference type="STRING" id="246200.SPO1492"/>
<keyword evidence="2" id="KW-0813">Transport</keyword>
<dbReference type="Pfam" id="PF00005">
    <property type="entry name" value="ABC_tran"/>
    <property type="match status" value="1"/>
</dbReference>
<keyword evidence="3" id="KW-1003">Cell membrane</keyword>
<reference evidence="11 12" key="2">
    <citation type="journal article" date="2014" name="Stand. Genomic Sci.">
        <title>An updated genome annotation for the model marine bacterium Ruegeria pomeroyi DSS-3.</title>
        <authorList>
            <person name="Rivers A.R."/>
            <person name="Smith C.B."/>
            <person name="Moran M.A."/>
        </authorList>
    </citation>
    <scope>GENOME REANNOTATION</scope>
    <source>
        <strain evidence="12">ATCC 700808 / DSM 15171 / DSS-3</strain>
    </source>
</reference>
<keyword evidence="6" id="KW-0067">ATP-binding</keyword>
<dbReference type="Gene3D" id="3.40.50.300">
    <property type="entry name" value="P-loop containing nucleotide triphosphate hydrolases"/>
    <property type="match status" value="1"/>
</dbReference>
<evidence type="ECO:0000256" key="6">
    <source>
        <dbReference type="ARBA" id="ARBA00022840"/>
    </source>
</evidence>
<feature type="domain" description="ABC transporter" evidence="10">
    <location>
        <begin position="336"/>
        <end position="580"/>
    </location>
</feature>
<dbReference type="RefSeq" id="WP_011047229.1">
    <property type="nucleotide sequence ID" value="NC_003911.12"/>
</dbReference>
<feature type="transmembrane region" description="Helical" evidence="9">
    <location>
        <begin position="55"/>
        <end position="72"/>
    </location>
</feature>
<dbReference type="Pfam" id="PF02653">
    <property type="entry name" value="BPD_transp_2"/>
    <property type="match status" value="1"/>
</dbReference>
<feature type="transmembrane region" description="Helical" evidence="9">
    <location>
        <begin position="33"/>
        <end position="48"/>
    </location>
</feature>
<dbReference type="InterPro" id="IPR003593">
    <property type="entry name" value="AAA+_ATPase"/>
</dbReference>
<dbReference type="InterPro" id="IPR001851">
    <property type="entry name" value="ABC_transp_permease"/>
</dbReference>
<keyword evidence="8 9" id="KW-0472">Membrane</keyword>
<accession>Q5LTC2</accession>
<dbReference type="SMART" id="SM00382">
    <property type="entry name" value="AAA"/>
    <property type="match status" value="1"/>
</dbReference>
<dbReference type="OrthoDB" id="9806149at2"/>
<dbReference type="GO" id="GO:0016887">
    <property type="term" value="F:ATP hydrolysis activity"/>
    <property type="evidence" value="ECO:0007669"/>
    <property type="project" value="InterPro"/>
</dbReference>
<dbReference type="CDD" id="cd06581">
    <property type="entry name" value="TM_PBP1_LivM_like"/>
    <property type="match status" value="1"/>
</dbReference>
<evidence type="ECO:0000256" key="5">
    <source>
        <dbReference type="ARBA" id="ARBA00022741"/>
    </source>
</evidence>
<evidence type="ECO:0000256" key="9">
    <source>
        <dbReference type="SAM" id="Phobius"/>
    </source>
</evidence>
<dbReference type="eggNOG" id="COG4177">
    <property type="taxonomic scope" value="Bacteria"/>
</dbReference>
<dbReference type="PANTHER" id="PTHR45772">
    <property type="entry name" value="CONSERVED COMPONENT OF ABC TRANSPORTER FOR NATURAL AMINO ACIDS-RELATED"/>
    <property type="match status" value="1"/>
</dbReference>
<feature type="transmembrane region" description="Helical" evidence="9">
    <location>
        <begin position="156"/>
        <end position="175"/>
    </location>
</feature>
<dbReference type="PaxDb" id="246200-SPO1492"/>
<sequence>MASVLLPVSLLLAALLLIPELFGDFTAYQIGLYLIYGIAAQGIGFLWGKTGVLPLGQALFFGFAAYVTAITLRAETGLITELALAVAVLVAIAVFACALAALIFRGRNDSGPYFSLITLALVMIAEQIAGTATTLTGGFNGLSGFDSLGKLDPFAGFYYVIVGVTVAVSLLLFVLNRLPVNLIARAVADNEPRLQLLGFPTHIIKGAAFAFSAVIAALAGGGCLPSHQGIVTPTSMGFGLSAELVILTAVGGRYHVLGPLIGAVLVGWASAELRDSFPYWELLMAVAFILVVLKAPGGIAELLEAGYRRVRATKPGAPSKVIAAPPTKAVDAAGPLRFDDVHLQIGVVRILNGVSFQTPATGIVSIIGPNGAGKTSTLNTITGNLRITGGRITFGRRKIDSRPPYKALHSGIGRKLQVPSVFFSMSVSENLAIAMMANRSRLLDLLRPSTYRWRSRSLSDLLDHPSVPLKEELVEPVDHLPQGHRQFLEYAMTIAAEPQVLLLDEPCAGLSPDETALMTDLVRHYQAETGGLVIVIEHDMSIVEAISDKVLVMHLGQVLAFDTFEQVRRNPEVQAVYAGGTK</sequence>
<dbReference type="KEGG" id="sil:SPO1492"/>
<dbReference type="InterPro" id="IPR003439">
    <property type="entry name" value="ABC_transporter-like_ATP-bd"/>
</dbReference>
<feature type="transmembrane region" description="Helical" evidence="9">
    <location>
        <begin position="116"/>
        <end position="136"/>
    </location>
</feature>
<feature type="transmembrane region" description="Helical" evidence="9">
    <location>
        <begin position="254"/>
        <end position="271"/>
    </location>
</feature>
<protein>
    <submittedName>
        <fullName evidence="11">Branched-chain amino acid ABC transporter, permease/ATP-binding protein</fullName>
    </submittedName>
</protein>
<dbReference type="PROSITE" id="PS50893">
    <property type="entry name" value="ABC_TRANSPORTER_2"/>
    <property type="match status" value="1"/>
</dbReference>
<keyword evidence="7 9" id="KW-1133">Transmembrane helix</keyword>
<evidence type="ECO:0000256" key="1">
    <source>
        <dbReference type="ARBA" id="ARBA00004651"/>
    </source>
</evidence>
<gene>
    <name evidence="11" type="ordered locus">SPO1492</name>
</gene>
<dbReference type="GO" id="GO:0015658">
    <property type="term" value="F:branched-chain amino acid transmembrane transporter activity"/>
    <property type="evidence" value="ECO:0007669"/>
    <property type="project" value="InterPro"/>
</dbReference>
<comment type="subcellular location">
    <subcellularLocation>
        <location evidence="1">Cell membrane</location>
        <topology evidence="1">Multi-pass membrane protein</topology>
    </subcellularLocation>
</comment>
<evidence type="ECO:0000259" key="10">
    <source>
        <dbReference type="PROSITE" id="PS50893"/>
    </source>
</evidence>
<dbReference type="eggNOG" id="COG0411">
    <property type="taxonomic scope" value="Bacteria"/>
</dbReference>
<dbReference type="GO" id="GO:0005524">
    <property type="term" value="F:ATP binding"/>
    <property type="evidence" value="ECO:0007669"/>
    <property type="project" value="UniProtKB-KW"/>
</dbReference>
<dbReference type="AlphaFoldDB" id="Q5LTC2"/>
<evidence type="ECO:0000256" key="4">
    <source>
        <dbReference type="ARBA" id="ARBA00022692"/>
    </source>
</evidence>
<dbReference type="InterPro" id="IPR027417">
    <property type="entry name" value="P-loop_NTPase"/>
</dbReference>
<evidence type="ECO:0000256" key="3">
    <source>
        <dbReference type="ARBA" id="ARBA00022475"/>
    </source>
</evidence>
<reference evidence="11 12" key="1">
    <citation type="journal article" date="2004" name="Nature">
        <title>Genome sequence of Silicibacter pomeroyi reveals adaptations to the marine environment.</title>
        <authorList>
            <person name="Moran M.A."/>
            <person name="Buchan A."/>
            <person name="Gonzalez J.M."/>
            <person name="Heidelberg J.F."/>
            <person name="Whitman W.B."/>
            <person name="Kiene R.P."/>
            <person name="Henriksen J.R."/>
            <person name="King G.M."/>
            <person name="Belas R."/>
            <person name="Fuqua C."/>
            <person name="Brinkac L."/>
            <person name="Lewis M."/>
            <person name="Johri S."/>
            <person name="Weaver B."/>
            <person name="Pai G."/>
            <person name="Eisen J.A."/>
            <person name="Rahe E."/>
            <person name="Sheldon W.M."/>
            <person name="Ye W."/>
            <person name="Miller T.R."/>
            <person name="Carlton J."/>
            <person name="Rasko D.A."/>
            <person name="Paulsen I.T."/>
            <person name="Ren Q."/>
            <person name="Daugherty S.C."/>
            <person name="Deboy R.T."/>
            <person name="Dodson R.J."/>
            <person name="Durkin A.S."/>
            <person name="Madupu R."/>
            <person name="Nelson W.C."/>
            <person name="Sullivan S.A."/>
            <person name="Rosovitz M.J."/>
            <person name="Haft D.H."/>
            <person name="Selengut J."/>
            <person name="Ward N."/>
        </authorList>
    </citation>
    <scope>NUCLEOTIDE SEQUENCE [LARGE SCALE GENOMIC DNA]</scope>
    <source>
        <strain evidence="12">ATCC 700808 / DSM 15171 / DSS-3</strain>
    </source>
</reference>
<dbReference type="InterPro" id="IPR043428">
    <property type="entry name" value="LivM-like"/>
</dbReference>
<proteinExistence type="predicted"/>
<dbReference type="PANTHER" id="PTHR45772:SF8">
    <property type="entry name" value="HIGH-AFFINITY BRANCHED-CHAIN AMINO ACID TRANSPORT ATP-BINDING PROTEIN"/>
    <property type="match status" value="1"/>
</dbReference>
<name>Q5LTC2_RUEPO</name>
<evidence type="ECO:0000313" key="11">
    <source>
        <dbReference type="EMBL" id="AAV94779.1"/>
    </source>
</evidence>
<dbReference type="InterPro" id="IPR051120">
    <property type="entry name" value="ABC_AA/LPS_Transport"/>
</dbReference>
<keyword evidence="4 9" id="KW-0812">Transmembrane</keyword>
<keyword evidence="5" id="KW-0547">Nucleotide-binding</keyword>
<feature type="transmembrane region" description="Helical" evidence="9">
    <location>
        <begin position="84"/>
        <end position="104"/>
    </location>
</feature>
<evidence type="ECO:0000256" key="8">
    <source>
        <dbReference type="ARBA" id="ARBA00023136"/>
    </source>
</evidence>
<organism evidence="11 12">
    <name type="scientific">Ruegeria pomeroyi (strain ATCC 700808 / DSM 15171 / DSS-3)</name>
    <name type="common">Silicibacter pomeroyi</name>
    <dbReference type="NCBI Taxonomy" id="246200"/>
    <lineage>
        <taxon>Bacteria</taxon>
        <taxon>Pseudomonadati</taxon>
        <taxon>Pseudomonadota</taxon>
        <taxon>Alphaproteobacteria</taxon>
        <taxon>Rhodobacterales</taxon>
        <taxon>Roseobacteraceae</taxon>
        <taxon>Ruegeria</taxon>
    </lineage>
</organism>
<dbReference type="Proteomes" id="UP000001023">
    <property type="component" value="Chromosome"/>
</dbReference>
<evidence type="ECO:0000256" key="7">
    <source>
        <dbReference type="ARBA" id="ARBA00022989"/>
    </source>
</evidence>
<evidence type="ECO:0000256" key="2">
    <source>
        <dbReference type="ARBA" id="ARBA00022448"/>
    </source>
</evidence>
<dbReference type="GO" id="GO:0005886">
    <property type="term" value="C:plasma membrane"/>
    <property type="evidence" value="ECO:0007669"/>
    <property type="project" value="UniProtKB-SubCell"/>
</dbReference>